<comment type="caution">
    <text evidence="2">The sequence shown here is derived from an EMBL/GenBank/DDBJ whole genome shotgun (WGS) entry which is preliminary data.</text>
</comment>
<dbReference type="RefSeq" id="WP_119438761.1">
    <property type="nucleotide sequence ID" value="NZ_QWGR01000008.1"/>
</dbReference>
<feature type="transmembrane region" description="Helical" evidence="1">
    <location>
        <begin position="36"/>
        <end position="55"/>
    </location>
</feature>
<organism evidence="2 3">
    <name type="scientific">Maribellus luteus</name>
    <dbReference type="NCBI Taxonomy" id="2305463"/>
    <lineage>
        <taxon>Bacteria</taxon>
        <taxon>Pseudomonadati</taxon>
        <taxon>Bacteroidota</taxon>
        <taxon>Bacteroidia</taxon>
        <taxon>Marinilabiliales</taxon>
        <taxon>Prolixibacteraceae</taxon>
        <taxon>Maribellus</taxon>
    </lineage>
</organism>
<evidence type="ECO:0000256" key="1">
    <source>
        <dbReference type="SAM" id="Phobius"/>
    </source>
</evidence>
<gene>
    <name evidence="2" type="ORF">D1614_14905</name>
</gene>
<protein>
    <submittedName>
        <fullName evidence="2">Uncharacterized protein</fullName>
    </submittedName>
</protein>
<evidence type="ECO:0000313" key="2">
    <source>
        <dbReference type="EMBL" id="RIJ47401.1"/>
    </source>
</evidence>
<reference evidence="2 3" key="1">
    <citation type="submission" date="2018-08" db="EMBL/GenBank/DDBJ databases">
        <title>Pallidiluteibacterium maritimus gen. nov., sp. nov., isolated from coastal sediment.</title>
        <authorList>
            <person name="Zhou L.Y."/>
        </authorList>
    </citation>
    <scope>NUCLEOTIDE SEQUENCE [LARGE SCALE GENOMIC DNA]</scope>
    <source>
        <strain evidence="2 3">XSD2</strain>
    </source>
</reference>
<accession>A0A399SZD8</accession>
<evidence type="ECO:0000313" key="3">
    <source>
        <dbReference type="Proteomes" id="UP000265926"/>
    </source>
</evidence>
<keyword evidence="1" id="KW-0472">Membrane</keyword>
<dbReference type="EMBL" id="QWGR01000008">
    <property type="protein sequence ID" value="RIJ47401.1"/>
    <property type="molecule type" value="Genomic_DNA"/>
</dbReference>
<keyword evidence="3" id="KW-1185">Reference proteome</keyword>
<feature type="transmembrane region" description="Helical" evidence="1">
    <location>
        <begin position="12"/>
        <end position="30"/>
    </location>
</feature>
<name>A0A399SZD8_9BACT</name>
<dbReference type="AlphaFoldDB" id="A0A399SZD8"/>
<keyword evidence="1" id="KW-1133">Transmembrane helix</keyword>
<proteinExistence type="predicted"/>
<sequence length="157" mass="18335">MKIDNKISHFLTGPYIFFGFLFIPLLLMGLLEHHPVLAGVSSLAIAYLFATYSGVEIDTETKKFRNYNKQFGLFKTGRWRSLDEYIGVTLVPIRKVYRMYSRSNRSNTSHKTEYRIYLVNQAKRPAIPIKKCKTQDDGYKCLDEFAIWLHKPVYSPK</sequence>
<dbReference type="Proteomes" id="UP000265926">
    <property type="component" value="Unassembled WGS sequence"/>
</dbReference>
<dbReference type="OrthoDB" id="1121717at2"/>
<keyword evidence="1" id="KW-0812">Transmembrane</keyword>